<dbReference type="PANTHER" id="PTHR23501:SF191">
    <property type="entry name" value="VACUOLAR BASIC AMINO ACID TRANSPORTER 4"/>
    <property type="match status" value="1"/>
</dbReference>
<dbReference type="Pfam" id="PF07690">
    <property type="entry name" value="MFS_1"/>
    <property type="match status" value="1"/>
</dbReference>
<dbReference type="InterPro" id="IPR036259">
    <property type="entry name" value="MFS_trans_sf"/>
</dbReference>
<comment type="subcellular location">
    <subcellularLocation>
        <location evidence="1">Cell membrane</location>
        <topology evidence="1">Multi-pass membrane protein</topology>
    </subcellularLocation>
</comment>
<feature type="transmembrane region" description="Helical" evidence="7">
    <location>
        <begin position="398"/>
        <end position="416"/>
    </location>
</feature>
<dbReference type="EMBL" id="CP011074">
    <property type="protein sequence ID" value="AKF93143.1"/>
    <property type="molecule type" value="Genomic_DNA"/>
</dbReference>
<dbReference type="CDD" id="cd17502">
    <property type="entry name" value="MFS_Azr1_MDR_like"/>
    <property type="match status" value="1"/>
</dbReference>
<protein>
    <submittedName>
        <fullName evidence="9">DSBA oxidoreductase</fullName>
    </submittedName>
</protein>
<evidence type="ECO:0000256" key="4">
    <source>
        <dbReference type="ARBA" id="ARBA00022692"/>
    </source>
</evidence>
<dbReference type="GO" id="GO:0005886">
    <property type="term" value="C:plasma membrane"/>
    <property type="evidence" value="ECO:0007669"/>
    <property type="project" value="UniProtKB-SubCell"/>
</dbReference>
<keyword evidence="6 7" id="KW-0472">Membrane</keyword>
<dbReference type="RefSeq" id="WP_031411883.1">
    <property type="nucleotide sequence ID" value="NZ_CP011074.1"/>
</dbReference>
<gene>
    <name evidence="9" type="ORF">EX87_05360</name>
</gene>
<evidence type="ECO:0000256" key="3">
    <source>
        <dbReference type="ARBA" id="ARBA00022475"/>
    </source>
</evidence>
<dbReference type="InterPro" id="IPR004638">
    <property type="entry name" value="EmrB-like"/>
</dbReference>
<feature type="domain" description="Major facilitator superfamily (MFS) profile" evidence="8">
    <location>
        <begin position="8"/>
        <end position="451"/>
    </location>
</feature>
<keyword evidence="5 7" id="KW-1133">Transmembrane helix</keyword>
<accession>A0A0F7EF23</accession>
<feature type="transmembrane region" description="Helical" evidence="7">
    <location>
        <begin position="324"/>
        <end position="346"/>
    </location>
</feature>
<dbReference type="NCBIfam" id="TIGR00711">
    <property type="entry name" value="efflux_EmrB"/>
    <property type="match status" value="1"/>
</dbReference>
<feature type="transmembrane region" description="Helical" evidence="7">
    <location>
        <begin position="73"/>
        <end position="92"/>
    </location>
</feature>
<dbReference type="PANTHER" id="PTHR23501">
    <property type="entry name" value="MAJOR FACILITATOR SUPERFAMILY"/>
    <property type="match status" value="1"/>
</dbReference>
<dbReference type="SUPFAM" id="SSF103473">
    <property type="entry name" value="MFS general substrate transporter"/>
    <property type="match status" value="1"/>
</dbReference>
<dbReference type="InterPro" id="IPR011701">
    <property type="entry name" value="MFS"/>
</dbReference>
<evidence type="ECO:0000313" key="9">
    <source>
        <dbReference type="EMBL" id="AKF93143.1"/>
    </source>
</evidence>
<evidence type="ECO:0000259" key="8">
    <source>
        <dbReference type="PROSITE" id="PS50850"/>
    </source>
</evidence>
<organism evidence="9">
    <name type="scientific">Brevibacillus laterosporus</name>
    <name type="common">Bacillus laterosporus</name>
    <dbReference type="NCBI Taxonomy" id="1465"/>
    <lineage>
        <taxon>Bacteria</taxon>
        <taxon>Bacillati</taxon>
        <taxon>Bacillota</taxon>
        <taxon>Bacilli</taxon>
        <taxon>Bacillales</taxon>
        <taxon>Paenibacillaceae</taxon>
        <taxon>Brevibacillus</taxon>
    </lineage>
</organism>
<dbReference type="InterPro" id="IPR020846">
    <property type="entry name" value="MFS_dom"/>
</dbReference>
<keyword evidence="3" id="KW-1003">Cell membrane</keyword>
<name>A0A0F7EF23_BRELA</name>
<feature type="transmembrane region" description="Helical" evidence="7">
    <location>
        <begin position="41"/>
        <end position="61"/>
    </location>
</feature>
<feature type="transmembrane region" description="Helical" evidence="7">
    <location>
        <begin position="224"/>
        <end position="243"/>
    </location>
</feature>
<evidence type="ECO:0000256" key="7">
    <source>
        <dbReference type="SAM" id="Phobius"/>
    </source>
</evidence>
<dbReference type="AlphaFoldDB" id="A0A0F7EF23"/>
<feature type="transmembrane region" description="Helical" evidence="7">
    <location>
        <begin position="428"/>
        <end position="446"/>
    </location>
</feature>
<sequence>MVRSKRSILTALMVTTFLTAIDTTVVTTAMPAIANDLGQTTLISWVFSIYLLTTAVTTPIYGKLADLFGRKKIFLFGTTVFLTGSFLCGLSSSMTQLMLYRGIQGLGAGAVQPITMTIIGDLFTQEERAKLMGLFSAVWGVAAIVGPVIGGFFVDYVAWEWIFYINIPIGLVSIFMISKYFKEELTPKTVHIDYWGALFFTGSLVSFLYTLLAEGEGQGITFNATTISLLIVSLVLFCIFIAIERRTPEPMLPLSLFKRRLIATSQVISVLHGALLIGVSVYMPNWLINIVGLSATLAGIVVLPLSLGWPLAASVGGRYYSRLGYKWLVAIGGVFFLIGQLLLSFLTPATSVFYIGFLMFILGLGFGLTMTAITIAVQSSVVWRQRGVATSSVQFMRTMGQTVGITMFGAVFNMYLLQGHMEIGLVKVFHALFVTAIIGMFVTILLPKKAEQVEEEH</sequence>
<dbReference type="GO" id="GO:0022857">
    <property type="term" value="F:transmembrane transporter activity"/>
    <property type="evidence" value="ECO:0007669"/>
    <property type="project" value="InterPro"/>
</dbReference>
<dbReference type="Gene3D" id="1.20.1720.10">
    <property type="entry name" value="Multidrug resistance protein D"/>
    <property type="match status" value="1"/>
</dbReference>
<dbReference type="Gene3D" id="1.20.1250.20">
    <property type="entry name" value="MFS general substrate transporter like domains"/>
    <property type="match status" value="1"/>
</dbReference>
<reference evidence="9" key="1">
    <citation type="submission" date="2015-03" db="EMBL/GenBank/DDBJ databases">
        <title>MIGS Cultured Bacterial/Archaeal sample from Brevibacillus laterosporus.</title>
        <authorList>
            <person name="Zeng D."/>
            <person name="Zhu L."/>
            <person name="Dong G."/>
            <person name="Ye W."/>
            <person name="Ren D."/>
            <person name="Wu L."/>
            <person name="Xu J."/>
            <person name="Li G."/>
            <person name="Guo L."/>
        </authorList>
    </citation>
    <scope>NUCLEOTIDE SEQUENCE</scope>
    <source>
        <strain evidence="9">B9</strain>
    </source>
</reference>
<feature type="transmembrane region" description="Helical" evidence="7">
    <location>
        <begin position="352"/>
        <end position="377"/>
    </location>
</feature>
<feature type="transmembrane region" description="Helical" evidence="7">
    <location>
        <begin position="161"/>
        <end position="181"/>
    </location>
</feature>
<feature type="transmembrane region" description="Helical" evidence="7">
    <location>
        <begin position="193"/>
        <end position="212"/>
    </location>
</feature>
<evidence type="ECO:0000256" key="2">
    <source>
        <dbReference type="ARBA" id="ARBA00022448"/>
    </source>
</evidence>
<feature type="transmembrane region" description="Helical" evidence="7">
    <location>
        <begin position="263"/>
        <end position="284"/>
    </location>
</feature>
<dbReference type="FunFam" id="1.20.1720.10:FF:000004">
    <property type="entry name" value="EmrB/QacA family drug resistance transporter"/>
    <property type="match status" value="1"/>
</dbReference>
<dbReference type="PRINTS" id="PR01036">
    <property type="entry name" value="TCRTETB"/>
</dbReference>
<evidence type="ECO:0000256" key="5">
    <source>
        <dbReference type="ARBA" id="ARBA00022989"/>
    </source>
</evidence>
<dbReference type="PROSITE" id="PS50850">
    <property type="entry name" value="MFS"/>
    <property type="match status" value="1"/>
</dbReference>
<evidence type="ECO:0000256" key="6">
    <source>
        <dbReference type="ARBA" id="ARBA00023136"/>
    </source>
</evidence>
<evidence type="ECO:0000256" key="1">
    <source>
        <dbReference type="ARBA" id="ARBA00004651"/>
    </source>
</evidence>
<feature type="transmembrane region" description="Helical" evidence="7">
    <location>
        <begin position="290"/>
        <end position="312"/>
    </location>
</feature>
<keyword evidence="2" id="KW-0813">Transport</keyword>
<keyword evidence="4 7" id="KW-0812">Transmembrane</keyword>
<proteinExistence type="predicted"/>
<feature type="transmembrane region" description="Helical" evidence="7">
    <location>
        <begin position="131"/>
        <end position="149"/>
    </location>
</feature>